<feature type="binding site" evidence="8">
    <location>
        <begin position="26"/>
        <end position="31"/>
    </location>
    <ligand>
        <name>ATP</name>
        <dbReference type="ChEBI" id="CHEBI:30616"/>
    </ligand>
</feature>
<feature type="domain" description="Lysidine-tRNA(Ile) synthetase C-terminal" evidence="9">
    <location>
        <begin position="384"/>
        <end position="456"/>
    </location>
</feature>
<gene>
    <name evidence="8 10" type="primary">tilS</name>
    <name evidence="10" type="ORF">CLCOL_16370</name>
</gene>
<dbReference type="SUPFAM" id="SSF52402">
    <property type="entry name" value="Adenine nucleotide alpha hydrolases-like"/>
    <property type="match status" value="1"/>
</dbReference>
<comment type="similarity">
    <text evidence="8">Belongs to the tRNA(Ile)-lysidine synthase family.</text>
</comment>
<reference evidence="10 11" key="1">
    <citation type="submission" date="2016-02" db="EMBL/GenBank/DDBJ databases">
        <title>Genome sequence of Clostridium colicanis DSM 13634.</title>
        <authorList>
            <person name="Poehlein A."/>
            <person name="Daniel R."/>
        </authorList>
    </citation>
    <scope>NUCLEOTIDE SEQUENCE [LARGE SCALE GENOMIC DNA]</scope>
    <source>
        <strain evidence="10 11">DSM 13634</strain>
    </source>
</reference>
<dbReference type="InterPro" id="IPR012094">
    <property type="entry name" value="tRNA_Ile_lys_synt"/>
</dbReference>
<keyword evidence="2 8" id="KW-0963">Cytoplasm</keyword>
<sequence length="467" mass="54229">MIDKVRNTIRENNMFNHGDKVVVAVSGGPDSICLLHLLYTLKEELGISLVAAHVNHCLRGEEADKDEAYVRDFCKNINIKCYVKRVDVNKISKDKGMSSETAGREVRYNFFKEVLHNINGNKIALAHNANDQAETILMRIFRGTGLDGLIGIKAVRDDIYVRPIIDIQRKEIEDYCEKHDLRPRIDKTNLENIYTRNKIRLEMIPYIQKNFNPDIIESLNRLSHTIKIDSDYINGVALEKYKKFCRKEKEAIIIEEKVFREHEAVMTRVIRMALKEIVGDLYNFEKGHIYDIIDIQRGTTGKSIMLPNGVIALNDYGRVYMCIGKDKKEEKKELEYKLVLNSQNNLKDIGLRVSLNIINNKNEMNPKEDNLVKYFDYDKIVGDISLRFRRNGDRFTPLGMKGSKKLKDLFIDLKISKEKRDNIPLIIFGDEIGWVVGYRISDKFKVENHSKTILKIKIEREEKVNDK</sequence>
<dbReference type="GO" id="GO:0006400">
    <property type="term" value="P:tRNA modification"/>
    <property type="evidence" value="ECO:0007669"/>
    <property type="project" value="UniProtKB-UniRule"/>
</dbReference>
<evidence type="ECO:0000259" key="9">
    <source>
        <dbReference type="SMART" id="SM00977"/>
    </source>
</evidence>
<dbReference type="AlphaFoldDB" id="A0A151ALY4"/>
<comment type="function">
    <text evidence="8">Ligates lysine onto the cytidine present at position 34 of the AUA codon-specific tRNA(Ile) that contains the anticodon CAU, in an ATP-dependent manner. Cytidine is converted to lysidine, thus changing the amino acid specificity of the tRNA from methionine to isoleucine.</text>
</comment>
<dbReference type="SUPFAM" id="SSF56037">
    <property type="entry name" value="PheT/TilS domain"/>
    <property type="match status" value="1"/>
</dbReference>
<evidence type="ECO:0000256" key="4">
    <source>
        <dbReference type="ARBA" id="ARBA00022694"/>
    </source>
</evidence>
<comment type="catalytic activity">
    <reaction evidence="7 8">
        <text>cytidine(34) in tRNA(Ile2) + L-lysine + ATP = lysidine(34) in tRNA(Ile2) + AMP + diphosphate + H(+)</text>
        <dbReference type="Rhea" id="RHEA:43744"/>
        <dbReference type="Rhea" id="RHEA-COMP:10625"/>
        <dbReference type="Rhea" id="RHEA-COMP:10670"/>
        <dbReference type="ChEBI" id="CHEBI:15378"/>
        <dbReference type="ChEBI" id="CHEBI:30616"/>
        <dbReference type="ChEBI" id="CHEBI:32551"/>
        <dbReference type="ChEBI" id="CHEBI:33019"/>
        <dbReference type="ChEBI" id="CHEBI:82748"/>
        <dbReference type="ChEBI" id="CHEBI:83665"/>
        <dbReference type="ChEBI" id="CHEBI:456215"/>
        <dbReference type="EC" id="6.3.4.19"/>
    </reaction>
</comment>
<dbReference type="NCBIfam" id="TIGR02432">
    <property type="entry name" value="lysidine_TilS_N"/>
    <property type="match status" value="1"/>
</dbReference>
<evidence type="ECO:0000256" key="8">
    <source>
        <dbReference type="HAMAP-Rule" id="MF_01161"/>
    </source>
</evidence>
<dbReference type="InterPro" id="IPR012795">
    <property type="entry name" value="tRNA_Ile_lys_synt_N"/>
</dbReference>
<name>A0A151ALY4_9CLOT</name>
<evidence type="ECO:0000256" key="5">
    <source>
        <dbReference type="ARBA" id="ARBA00022741"/>
    </source>
</evidence>
<comment type="subcellular location">
    <subcellularLocation>
        <location evidence="1 8">Cytoplasm</location>
    </subcellularLocation>
</comment>
<dbReference type="PATRIC" id="fig|1121305.3.peg.1641"/>
<accession>A0A151ALY4</accession>
<dbReference type="NCBIfam" id="TIGR02433">
    <property type="entry name" value="lysidine_TilS_C"/>
    <property type="match status" value="1"/>
</dbReference>
<dbReference type="EC" id="6.3.4.19" evidence="8"/>
<keyword evidence="6 8" id="KW-0067">ATP-binding</keyword>
<dbReference type="InterPro" id="IPR014729">
    <property type="entry name" value="Rossmann-like_a/b/a_fold"/>
</dbReference>
<dbReference type="Gene3D" id="3.40.50.620">
    <property type="entry name" value="HUPs"/>
    <property type="match status" value="1"/>
</dbReference>
<evidence type="ECO:0000256" key="3">
    <source>
        <dbReference type="ARBA" id="ARBA00022598"/>
    </source>
</evidence>
<keyword evidence="3 8" id="KW-0436">Ligase</keyword>
<evidence type="ECO:0000313" key="11">
    <source>
        <dbReference type="Proteomes" id="UP000075374"/>
    </source>
</evidence>
<dbReference type="Pfam" id="PF01171">
    <property type="entry name" value="ATP_bind_3"/>
    <property type="match status" value="1"/>
</dbReference>
<dbReference type="GO" id="GO:0032267">
    <property type="term" value="F:tRNA(Ile)-lysidine synthase activity"/>
    <property type="evidence" value="ECO:0007669"/>
    <property type="project" value="UniProtKB-EC"/>
</dbReference>
<organism evidence="10 11">
    <name type="scientific">Clostridium colicanis DSM 13634</name>
    <dbReference type="NCBI Taxonomy" id="1121305"/>
    <lineage>
        <taxon>Bacteria</taxon>
        <taxon>Bacillati</taxon>
        <taxon>Bacillota</taxon>
        <taxon>Clostridia</taxon>
        <taxon>Eubacteriales</taxon>
        <taxon>Clostridiaceae</taxon>
        <taxon>Clostridium</taxon>
    </lineage>
</organism>
<dbReference type="SMART" id="SM00977">
    <property type="entry name" value="TilS_C"/>
    <property type="match status" value="1"/>
</dbReference>
<comment type="caution">
    <text evidence="10">The sequence shown here is derived from an EMBL/GenBank/DDBJ whole genome shotgun (WGS) entry which is preliminary data.</text>
</comment>
<keyword evidence="11" id="KW-1185">Reference proteome</keyword>
<dbReference type="Gene3D" id="3.50.40.10">
    <property type="entry name" value="Phenylalanyl-trna Synthetase, Chain B, domain 3"/>
    <property type="match status" value="1"/>
</dbReference>
<dbReference type="CDD" id="cd01992">
    <property type="entry name" value="TilS_N"/>
    <property type="match status" value="1"/>
</dbReference>
<dbReference type="HAMAP" id="MF_01161">
    <property type="entry name" value="tRNA_Ile_lys_synt"/>
    <property type="match status" value="1"/>
</dbReference>
<keyword evidence="5 8" id="KW-0547">Nucleotide-binding</keyword>
<dbReference type="EMBL" id="LTBB01000008">
    <property type="protein sequence ID" value="KYH28631.1"/>
    <property type="molecule type" value="Genomic_DNA"/>
</dbReference>
<dbReference type="InterPro" id="IPR020825">
    <property type="entry name" value="Phe-tRNA_synthase-like_B3/B4"/>
</dbReference>
<dbReference type="Proteomes" id="UP000075374">
    <property type="component" value="Unassembled WGS sequence"/>
</dbReference>
<evidence type="ECO:0000256" key="6">
    <source>
        <dbReference type="ARBA" id="ARBA00022840"/>
    </source>
</evidence>
<dbReference type="InterPro" id="IPR011063">
    <property type="entry name" value="TilS/TtcA_N"/>
</dbReference>
<evidence type="ECO:0000256" key="1">
    <source>
        <dbReference type="ARBA" id="ARBA00004496"/>
    </source>
</evidence>
<dbReference type="PANTHER" id="PTHR43033:SF1">
    <property type="entry name" value="TRNA(ILE)-LYSIDINE SYNTHASE-RELATED"/>
    <property type="match status" value="1"/>
</dbReference>
<dbReference type="Pfam" id="PF11734">
    <property type="entry name" value="TilS_C"/>
    <property type="match status" value="1"/>
</dbReference>
<evidence type="ECO:0000256" key="2">
    <source>
        <dbReference type="ARBA" id="ARBA00022490"/>
    </source>
</evidence>
<dbReference type="GO" id="GO:0005737">
    <property type="term" value="C:cytoplasm"/>
    <property type="evidence" value="ECO:0007669"/>
    <property type="project" value="UniProtKB-SubCell"/>
</dbReference>
<dbReference type="GO" id="GO:0005524">
    <property type="term" value="F:ATP binding"/>
    <property type="evidence" value="ECO:0007669"/>
    <property type="project" value="UniProtKB-UniRule"/>
</dbReference>
<evidence type="ECO:0000313" key="10">
    <source>
        <dbReference type="EMBL" id="KYH28631.1"/>
    </source>
</evidence>
<keyword evidence="4 8" id="KW-0819">tRNA processing</keyword>
<dbReference type="PANTHER" id="PTHR43033">
    <property type="entry name" value="TRNA(ILE)-LYSIDINE SYNTHASE-RELATED"/>
    <property type="match status" value="1"/>
</dbReference>
<dbReference type="InterPro" id="IPR012796">
    <property type="entry name" value="Lysidine-tRNA-synth_C"/>
</dbReference>
<dbReference type="STRING" id="1121305.CLCOL_16370"/>
<dbReference type="SUPFAM" id="SSF82829">
    <property type="entry name" value="MesJ substrate recognition domain-like"/>
    <property type="match status" value="1"/>
</dbReference>
<proteinExistence type="inferred from homology"/>
<comment type="domain">
    <text evidence="8">The N-terminal region contains the highly conserved SGGXDS motif, predicted to be a P-loop motif involved in ATP binding.</text>
</comment>
<dbReference type="RefSeq" id="WP_061858486.1">
    <property type="nucleotide sequence ID" value="NZ_LTBB01000008.1"/>
</dbReference>
<protein>
    <recommendedName>
        <fullName evidence="8">tRNA(Ile)-lysidine synthase</fullName>
        <ecNumber evidence="8">6.3.4.19</ecNumber>
    </recommendedName>
    <alternativeName>
        <fullName evidence="8">tRNA(Ile)-2-lysyl-cytidine synthase</fullName>
    </alternativeName>
    <alternativeName>
        <fullName evidence="8">tRNA(Ile)-lysidine synthetase</fullName>
    </alternativeName>
</protein>
<evidence type="ECO:0000256" key="7">
    <source>
        <dbReference type="ARBA" id="ARBA00048539"/>
    </source>
</evidence>